<organism evidence="1 2">
    <name type="scientific">Puccinia sorghi</name>
    <dbReference type="NCBI Taxonomy" id="27349"/>
    <lineage>
        <taxon>Eukaryota</taxon>
        <taxon>Fungi</taxon>
        <taxon>Dikarya</taxon>
        <taxon>Basidiomycota</taxon>
        <taxon>Pucciniomycotina</taxon>
        <taxon>Pucciniomycetes</taxon>
        <taxon>Pucciniales</taxon>
        <taxon>Pucciniaceae</taxon>
        <taxon>Puccinia</taxon>
    </lineage>
</organism>
<gene>
    <name evidence="1" type="ORF">VP01_311g6</name>
</gene>
<name>A0A0L6UZ89_9BASI</name>
<dbReference type="EMBL" id="LAVV01008080">
    <property type="protein sequence ID" value="KNZ53846.1"/>
    <property type="molecule type" value="Genomic_DNA"/>
</dbReference>
<dbReference type="AlphaFoldDB" id="A0A0L6UZ89"/>
<proteinExistence type="predicted"/>
<dbReference type="STRING" id="27349.A0A0L6UZ89"/>
<dbReference type="Proteomes" id="UP000037035">
    <property type="component" value="Unassembled WGS sequence"/>
</dbReference>
<sequence>MNCLQILLLRSKPKSNLLLERLQKPCIWIFLAYEKSCTQLTNLATAHLSLVIAYPHLKGRALPMGGSPMGQAFLDMFEEYPNPGGTFLEFVNGKAALKKVSGKELPLPQRKRKFANVPTFQEYLKHDRGDTRNNLEAIWEQLGSALCECGWPGTKTAWRLAKLGIKLRIQWNDIKFSPEELCVRPANMSIGKIQCVLTELGEGWIELLADPARR</sequence>
<comment type="caution">
    <text evidence="1">The sequence shown here is derived from an EMBL/GenBank/DDBJ whole genome shotgun (WGS) entry which is preliminary data.</text>
</comment>
<evidence type="ECO:0000313" key="2">
    <source>
        <dbReference type="Proteomes" id="UP000037035"/>
    </source>
</evidence>
<keyword evidence="2" id="KW-1185">Reference proteome</keyword>
<accession>A0A0L6UZ89</accession>
<dbReference type="OrthoDB" id="2507709at2759"/>
<dbReference type="VEuPathDB" id="FungiDB:VP01_311g6"/>
<reference evidence="1 2" key="1">
    <citation type="submission" date="2015-08" db="EMBL/GenBank/DDBJ databases">
        <title>Next Generation Sequencing and Analysis of the Genome of Puccinia sorghi L Schw, the Causal Agent of Maize Common Rust.</title>
        <authorList>
            <person name="Rochi L."/>
            <person name="Burguener G."/>
            <person name="Darino M."/>
            <person name="Turjanski A."/>
            <person name="Kreff E."/>
            <person name="Dieguez M.J."/>
            <person name="Sacco F."/>
        </authorList>
    </citation>
    <scope>NUCLEOTIDE SEQUENCE [LARGE SCALE GENOMIC DNA]</scope>
    <source>
        <strain evidence="1 2">RO10H11247</strain>
    </source>
</reference>
<protein>
    <submittedName>
        <fullName evidence="1">Uncharacterized protein</fullName>
    </submittedName>
</protein>
<evidence type="ECO:0000313" key="1">
    <source>
        <dbReference type="EMBL" id="KNZ53846.1"/>
    </source>
</evidence>